<dbReference type="EMBL" id="QXDC01000003">
    <property type="protein sequence ID" value="RIA44121.1"/>
    <property type="molecule type" value="Genomic_DNA"/>
</dbReference>
<dbReference type="Proteomes" id="UP000266568">
    <property type="component" value="Unassembled WGS sequence"/>
</dbReference>
<name>A0A397PEN2_9SPHN</name>
<feature type="region of interest" description="Disordered" evidence="1">
    <location>
        <begin position="1"/>
        <end position="31"/>
    </location>
</feature>
<sequence>MYDELGREHEPGQIAAMKRRFDSLGKKRRIR</sequence>
<proteinExistence type="predicted"/>
<dbReference type="AlphaFoldDB" id="A0A397PEN2"/>
<comment type="caution">
    <text evidence="2">The sequence shown here is derived from an EMBL/GenBank/DDBJ whole genome shotgun (WGS) entry which is preliminary data.</text>
</comment>
<feature type="compositionally biased region" description="Basic and acidic residues" evidence="1">
    <location>
        <begin position="1"/>
        <end position="11"/>
    </location>
</feature>
<organism evidence="2 3">
    <name type="scientific">Hephaestia caeni</name>
    <dbReference type="NCBI Taxonomy" id="645617"/>
    <lineage>
        <taxon>Bacteria</taxon>
        <taxon>Pseudomonadati</taxon>
        <taxon>Pseudomonadota</taxon>
        <taxon>Alphaproteobacteria</taxon>
        <taxon>Sphingomonadales</taxon>
        <taxon>Sphingomonadaceae</taxon>
        <taxon>Hephaestia</taxon>
    </lineage>
</organism>
<evidence type="ECO:0000256" key="1">
    <source>
        <dbReference type="SAM" id="MobiDB-lite"/>
    </source>
</evidence>
<accession>A0A397PEN2</accession>
<reference evidence="2 3" key="1">
    <citation type="submission" date="2018-08" db="EMBL/GenBank/DDBJ databases">
        <title>Genomic Encyclopedia of Type Strains, Phase IV (KMG-IV): sequencing the most valuable type-strain genomes for metagenomic binning, comparative biology and taxonomic classification.</title>
        <authorList>
            <person name="Goeker M."/>
        </authorList>
    </citation>
    <scope>NUCLEOTIDE SEQUENCE [LARGE SCALE GENOMIC DNA]</scope>
    <source>
        <strain evidence="2 3">DSM 25527</strain>
    </source>
</reference>
<protein>
    <submittedName>
        <fullName evidence="2">Uncharacterized protein</fullName>
    </submittedName>
</protein>
<evidence type="ECO:0000313" key="3">
    <source>
        <dbReference type="Proteomes" id="UP000266568"/>
    </source>
</evidence>
<gene>
    <name evidence="2" type="ORF">DFR49_2359</name>
</gene>
<evidence type="ECO:0000313" key="2">
    <source>
        <dbReference type="EMBL" id="RIA44121.1"/>
    </source>
</evidence>
<keyword evidence="3" id="KW-1185">Reference proteome</keyword>